<reference evidence="3" key="1">
    <citation type="journal article" date="2021" name="Nat. Commun.">
        <title>Genetic determinants of endophytism in the Arabidopsis root mycobiome.</title>
        <authorList>
            <person name="Mesny F."/>
            <person name="Miyauchi S."/>
            <person name="Thiergart T."/>
            <person name="Pickel B."/>
            <person name="Atanasova L."/>
            <person name="Karlsson M."/>
            <person name="Huettel B."/>
            <person name="Barry K.W."/>
            <person name="Haridas S."/>
            <person name="Chen C."/>
            <person name="Bauer D."/>
            <person name="Andreopoulos W."/>
            <person name="Pangilinan J."/>
            <person name="LaButti K."/>
            <person name="Riley R."/>
            <person name="Lipzen A."/>
            <person name="Clum A."/>
            <person name="Drula E."/>
            <person name="Henrissat B."/>
            <person name="Kohler A."/>
            <person name="Grigoriev I.V."/>
            <person name="Martin F.M."/>
            <person name="Hacquard S."/>
        </authorList>
    </citation>
    <scope>NUCLEOTIDE SEQUENCE</scope>
    <source>
        <strain evidence="3">MPI-CAGE-AT-0147</strain>
    </source>
</reference>
<evidence type="ECO:0000256" key="2">
    <source>
        <dbReference type="SAM" id="Phobius"/>
    </source>
</evidence>
<comment type="caution">
    <text evidence="3">The sequence shown here is derived from an EMBL/GenBank/DDBJ whole genome shotgun (WGS) entry which is preliminary data.</text>
</comment>
<keyword evidence="4" id="KW-1185">Reference proteome</keyword>
<dbReference type="AlphaFoldDB" id="A0A9P9IFE9"/>
<keyword evidence="2" id="KW-0472">Membrane</keyword>
<keyword evidence="2" id="KW-1133">Transmembrane helix</keyword>
<accession>A0A9P9IFE9</accession>
<feature type="transmembrane region" description="Helical" evidence="2">
    <location>
        <begin position="75"/>
        <end position="97"/>
    </location>
</feature>
<dbReference type="OrthoDB" id="4770059at2759"/>
<evidence type="ECO:0000256" key="1">
    <source>
        <dbReference type="SAM" id="MobiDB-lite"/>
    </source>
</evidence>
<feature type="compositionally biased region" description="Low complexity" evidence="1">
    <location>
        <begin position="39"/>
        <end position="59"/>
    </location>
</feature>
<organism evidence="3 4">
    <name type="scientific">Dactylonectria macrodidyma</name>
    <dbReference type="NCBI Taxonomy" id="307937"/>
    <lineage>
        <taxon>Eukaryota</taxon>
        <taxon>Fungi</taxon>
        <taxon>Dikarya</taxon>
        <taxon>Ascomycota</taxon>
        <taxon>Pezizomycotina</taxon>
        <taxon>Sordariomycetes</taxon>
        <taxon>Hypocreomycetidae</taxon>
        <taxon>Hypocreales</taxon>
        <taxon>Nectriaceae</taxon>
        <taxon>Dactylonectria</taxon>
    </lineage>
</organism>
<evidence type="ECO:0000313" key="3">
    <source>
        <dbReference type="EMBL" id="KAH7117410.1"/>
    </source>
</evidence>
<feature type="compositionally biased region" description="Polar residues" evidence="1">
    <location>
        <begin position="60"/>
        <end position="69"/>
    </location>
</feature>
<dbReference type="Proteomes" id="UP000738349">
    <property type="component" value="Unassembled WGS sequence"/>
</dbReference>
<dbReference type="EMBL" id="JAGMUV010000028">
    <property type="protein sequence ID" value="KAH7117410.1"/>
    <property type="molecule type" value="Genomic_DNA"/>
</dbReference>
<name>A0A9P9IFE9_9HYPO</name>
<gene>
    <name evidence="3" type="ORF">EDB81DRAFT_818403</name>
</gene>
<proteinExistence type="predicted"/>
<protein>
    <submittedName>
        <fullName evidence="3">Uncharacterized protein</fullName>
    </submittedName>
</protein>
<keyword evidence="2" id="KW-0812">Transmembrane</keyword>
<evidence type="ECO:0000313" key="4">
    <source>
        <dbReference type="Proteomes" id="UP000738349"/>
    </source>
</evidence>
<sequence length="155" mass="16113">MRGVFEQTSITSYLWPANTTTGPCVIAYPIQVRTGPDASQTTSETTSETTSATTVTGESQSATADTSPASLSGGAIAGIVIAAISSVTLLAAALYIFGRRRGGRTSCQAPNQDQGQANVRAEMEGFSDGTWARYELPTRPAELDSSVAQPPPPKV</sequence>
<feature type="region of interest" description="Disordered" evidence="1">
    <location>
        <begin position="35"/>
        <end position="69"/>
    </location>
</feature>